<dbReference type="InterPro" id="IPR035778">
    <property type="entry name" value="SPRY_hnRNP_U"/>
</dbReference>
<evidence type="ECO:0000313" key="6">
    <source>
        <dbReference type="Proteomes" id="UP000828390"/>
    </source>
</evidence>
<dbReference type="Gene3D" id="2.60.120.920">
    <property type="match status" value="1"/>
</dbReference>
<dbReference type="InterPro" id="IPR003877">
    <property type="entry name" value="SPRY_dom"/>
</dbReference>
<keyword evidence="2" id="KW-0539">Nucleus</keyword>
<dbReference type="EMBL" id="JAIWYP010000002">
    <property type="protein sequence ID" value="KAH3869236.1"/>
    <property type="molecule type" value="Genomic_DNA"/>
</dbReference>
<evidence type="ECO:0000256" key="1">
    <source>
        <dbReference type="ARBA" id="ARBA00004123"/>
    </source>
</evidence>
<dbReference type="PROSITE" id="PS50188">
    <property type="entry name" value="B302_SPRY"/>
    <property type="match status" value="1"/>
</dbReference>
<dbReference type="InterPro" id="IPR027417">
    <property type="entry name" value="P-loop_NTPase"/>
</dbReference>
<name>A0A9D4RHX6_DREPO</name>
<feature type="compositionally biased region" description="Acidic residues" evidence="3">
    <location>
        <begin position="1085"/>
        <end position="1095"/>
    </location>
</feature>
<dbReference type="Gene3D" id="3.40.50.300">
    <property type="entry name" value="P-loop containing nucleotide triphosphate hydrolases"/>
    <property type="match status" value="1"/>
</dbReference>
<dbReference type="GO" id="GO:0000380">
    <property type="term" value="P:alternative mRNA splicing, via spliceosome"/>
    <property type="evidence" value="ECO:0007669"/>
    <property type="project" value="TreeGrafter"/>
</dbReference>
<dbReference type="SUPFAM" id="SSF52540">
    <property type="entry name" value="P-loop containing nucleoside triphosphate hydrolases"/>
    <property type="match status" value="1"/>
</dbReference>
<comment type="subcellular location">
    <subcellularLocation>
        <location evidence="1">Nucleus</location>
    </subcellularLocation>
</comment>
<evidence type="ECO:0000313" key="5">
    <source>
        <dbReference type="EMBL" id="KAH3869236.1"/>
    </source>
</evidence>
<feature type="compositionally biased region" description="Gly residues" evidence="3">
    <location>
        <begin position="1133"/>
        <end position="1152"/>
    </location>
</feature>
<feature type="compositionally biased region" description="Pro residues" evidence="3">
    <location>
        <begin position="1327"/>
        <end position="1354"/>
    </location>
</feature>
<feature type="compositionally biased region" description="Pro residues" evidence="3">
    <location>
        <begin position="1309"/>
        <end position="1318"/>
    </location>
</feature>
<accession>A0A9D4RHX6</accession>
<feature type="compositionally biased region" description="Gly residues" evidence="3">
    <location>
        <begin position="1181"/>
        <end position="1196"/>
    </location>
</feature>
<protein>
    <recommendedName>
        <fullName evidence="4">B30.2/SPRY domain-containing protein</fullName>
    </recommendedName>
</protein>
<dbReference type="Proteomes" id="UP000828390">
    <property type="component" value="Unassembled WGS sequence"/>
</dbReference>
<dbReference type="SMART" id="SM00449">
    <property type="entry name" value="SPRY"/>
    <property type="match status" value="1"/>
</dbReference>
<feature type="region of interest" description="Disordered" evidence="3">
    <location>
        <begin position="981"/>
        <end position="1096"/>
    </location>
</feature>
<dbReference type="InterPro" id="IPR001870">
    <property type="entry name" value="B30.2/SPRY"/>
</dbReference>
<evidence type="ECO:0000256" key="2">
    <source>
        <dbReference type="ARBA" id="ARBA00023242"/>
    </source>
</evidence>
<feature type="domain" description="B30.2/SPRY" evidence="4">
    <location>
        <begin position="315"/>
        <end position="517"/>
    </location>
</feature>
<dbReference type="InterPro" id="IPR013320">
    <property type="entry name" value="ConA-like_dom_sf"/>
</dbReference>
<dbReference type="Pfam" id="PF13671">
    <property type="entry name" value="AAA_33"/>
    <property type="match status" value="1"/>
</dbReference>
<dbReference type="Pfam" id="PF00622">
    <property type="entry name" value="SPRY"/>
    <property type="match status" value="1"/>
</dbReference>
<feature type="compositionally biased region" description="Pro residues" evidence="3">
    <location>
        <begin position="1269"/>
        <end position="1282"/>
    </location>
</feature>
<feature type="compositionally biased region" description="Low complexity" evidence="3">
    <location>
        <begin position="1013"/>
        <end position="1057"/>
    </location>
</feature>
<reference evidence="5" key="2">
    <citation type="submission" date="2020-11" db="EMBL/GenBank/DDBJ databases">
        <authorList>
            <person name="McCartney M.A."/>
            <person name="Auch B."/>
            <person name="Kono T."/>
            <person name="Mallez S."/>
            <person name="Becker A."/>
            <person name="Gohl D.M."/>
            <person name="Silverstein K.A.T."/>
            <person name="Koren S."/>
            <person name="Bechman K.B."/>
            <person name="Herman A."/>
            <person name="Abrahante J.E."/>
            <person name="Garbe J."/>
        </authorList>
    </citation>
    <scope>NUCLEOTIDE SEQUENCE</scope>
    <source>
        <strain evidence="5">Duluth1</strain>
        <tissue evidence="5">Whole animal</tissue>
    </source>
</reference>
<dbReference type="GO" id="GO:0003723">
    <property type="term" value="F:RNA binding"/>
    <property type="evidence" value="ECO:0007669"/>
    <property type="project" value="TreeGrafter"/>
</dbReference>
<feature type="compositionally biased region" description="Basic and acidic residues" evidence="3">
    <location>
        <begin position="790"/>
        <end position="805"/>
    </location>
</feature>
<organism evidence="5 6">
    <name type="scientific">Dreissena polymorpha</name>
    <name type="common">Zebra mussel</name>
    <name type="synonym">Mytilus polymorpha</name>
    <dbReference type="NCBI Taxonomy" id="45954"/>
    <lineage>
        <taxon>Eukaryota</taxon>
        <taxon>Metazoa</taxon>
        <taxon>Spiralia</taxon>
        <taxon>Lophotrochozoa</taxon>
        <taxon>Mollusca</taxon>
        <taxon>Bivalvia</taxon>
        <taxon>Autobranchia</taxon>
        <taxon>Heteroconchia</taxon>
        <taxon>Euheterodonta</taxon>
        <taxon>Imparidentia</taxon>
        <taxon>Neoheterodontei</taxon>
        <taxon>Myida</taxon>
        <taxon>Dreissenoidea</taxon>
        <taxon>Dreissenidae</taxon>
        <taxon>Dreissena</taxon>
    </lineage>
</organism>
<dbReference type="GO" id="GO:0005634">
    <property type="term" value="C:nucleus"/>
    <property type="evidence" value="ECO:0007669"/>
    <property type="project" value="UniProtKB-SubCell"/>
</dbReference>
<feature type="region of interest" description="Disordered" evidence="3">
    <location>
        <begin position="724"/>
        <end position="813"/>
    </location>
</feature>
<dbReference type="SUPFAM" id="SSF49899">
    <property type="entry name" value="Concanavalin A-like lectins/glucanases"/>
    <property type="match status" value="1"/>
</dbReference>
<comment type="caution">
    <text evidence="5">The sequence shown here is derived from an EMBL/GenBank/DDBJ whole genome shotgun (WGS) entry which is preliminary data.</text>
</comment>
<feature type="compositionally biased region" description="Low complexity" evidence="3">
    <location>
        <begin position="1117"/>
        <end position="1132"/>
    </location>
</feature>
<evidence type="ECO:0000259" key="4">
    <source>
        <dbReference type="PROSITE" id="PS50188"/>
    </source>
</evidence>
<evidence type="ECO:0000256" key="3">
    <source>
        <dbReference type="SAM" id="MobiDB-lite"/>
    </source>
</evidence>
<dbReference type="PANTHER" id="PTHR12381:SF56">
    <property type="entry name" value="B30.2_SPRY DOMAIN-CONTAINING PROTEIN-RELATED"/>
    <property type="match status" value="1"/>
</dbReference>
<feature type="region of interest" description="Disordered" evidence="3">
    <location>
        <begin position="1110"/>
        <end position="1366"/>
    </location>
</feature>
<proteinExistence type="predicted"/>
<dbReference type="CDD" id="cd12884">
    <property type="entry name" value="SPRY_hnRNP"/>
    <property type="match status" value="1"/>
</dbReference>
<feature type="compositionally biased region" description="Gly residues" evidence="3">
    <location>
        <begin position="1207"/>
        <end position="1219"/>
    </location>
</feature>
<feature type="region of interest" description="Disordered" evidence="3">
    <location>
        <begin position="270"/>
        <end position="294"/>
    </location>
</feature>
<sequence length="1366" mass="145331">MNPHIQGLMPMMMPQQIGGQQYMMAVRFPGAGTIPQQGQQLLGHAGAMHSLQGLQALQALPGQPQMIPAHLAAAGGHAPSPQTLGAMQSQTPMTSAMVSSSMSPVSVSQTLMSMAASLPSHHLVSAGAGQYAGQYASQYPGIPTSMFAAQYGIPGLQALPAGMSLAGGGMAGLMSAASPISAGQMALTGGHYQALGGAQVAAMGGTQAQLAQAGLSQSAYSQQVANLANAQLAGLQAQQVTTGLPAHLSQYSQQLQATGFAGFQMALPPGMALPQQATPPPQSPTPESKKKMQQELALQSLQSLQGLQGMQGLIAAGYGAYGVEQLEDDITGEDSVVMLDDYNSDLNLVIDENGYDAQPLVNPPGFCFCWSGVRCTHGIMRGKAYYECKLTEALEVDFGDDHQEEDPHIIRVGWSMDYTSFQLGEEPDSFGYGGTGKFSTNCKFVNYGEKFGIGDVIGCLLDLESNPPNMSYAKNGRWLGVAHPLRNFQVGKKEQALFPHILTKNIRFEVNFGQQAPWFPPAPGFLYIMQFPQQERVRGLKPPASKSACEMIMIIGLPGSGKTTWGINKAKQNPDKRFNIIGTDTLIDKMKVMGLPRKNNYHGRWDVLIDKASKCLNKLFEIASKKKRNFILDQTNVYPSARRRKMRNFKGFIRKAAILVPDDSELKRRSDKRTYEDGKYVPEEAVLDMKANFKLPPENDENFEYIEFEELPREKATILVEQYNQEGQSKRPQAVKGGSFRGSQTDNRFKPPSDMKQPPLPPAGTLPGSQGAQGQRVAPPPPPPGQYGGAHRDRGGEPPEKRGRYDPSGGSALDFIKQEYGTSEAEAQEQFDRKAEAALFQSAFGADQFQGLRHAHAVTQAQLQAEQFAGRGLIAVGAQHILGQLQPGQGLLGEYGSHQNEQLAAIAYGAQTAFVGGFNPQLPQGLIKQEVVEKVHGGPPQLQIHLRPQGQLTVIDPGRRQVAPEIRPQLIRPLGNVNLGQGHVNLGQGRNPSPNVRLNPPPRNATPPVSRPSQNQSNSFQNENQSNVNRNFQGQGQQNMGRGNQNEQNHHQGGNKNYENQQNSNYDDNKGKRERKRPSKWDNPEEKDDAQDSGGEDFQNALINLRTKLASQDSSEQNQNQGPQNNGPQNNGPQGGNQGPQGGNQGPQGGNQGPQSHGPKHPQNEGGHPGGANMNGPPKGGPGMPGMMGPGPGGQGPAPRGPPGPGGPRGMNPGGGGGPRGPPGPGPNFSGPPFGQPGPPRGPRGPGMDGPPPPFGPGPRGRGGFNERGPPPPGNRGPPPRMFGPRGDGDGPGPRGPPGGGGPGWQPRPGGPPGPGGPPRGFNPRMGGPPGPGGPRGPFPPGPPGRFNRPPPPGAMGNQRWQRPPH</sequence>
<reference evidence="5" key="1">
    <citation type="journal article" date="2019" name="bioRxiv">
        <title>The Genome of the Zebra Mussel, Dreissena polymorpha: A Resource for Invasive Species Research.</title>
        <authorList>
            <person name="McCartney M.A."/>
            <person name="Auch B."/>
            <person name="Kono T."/>
            <person name="Mallez S."/>
            <person name="Zhang Y."/>
            <person name="Obille A."/>
            <person name="Becker A."/>
            <person name="Abrahante J.E."/>
            <person name="Garbe J."/>
            <person name="Badalamenti J.P."/>
            <person name="Herman A."/>
            <person name="Mangelson H."/>
            <person name="Liachko I."/>
            <person name="Sullivan S."/>
            <person name="Sone E.D."/>
            <person name="Koren S."/>
            <person name="Silverstein K.A.T."/>
            <person name="Beckman K.B."/>
            <person name="Gohl D.M."/>
        </authorList>
    </citation>
    <scope>NUCLEOTIDE SEQUENCE</scope>
    <source>
        <strain evidence="5">Duluth1</strain>
        <tissue evidence="5">Whole animal</tissue>
    </source>
</reference>
<gene>
    <name evidence="5" type="ORF">DPMN_032399</name>
</gene>
<dbReference type="InterPro" id="IPR043136">
    <property type="entry name" value="B30.2/SPRY_sf"/>
</dbReference>
<feature type="compositionally biased region" description="Gly residues" evidence="3">
    <location>
        <begin position="1290"/>
        <end position="1304"/>
    </location>
</feature>
<feature type="compositionally biased region" description="Pro residues" evidence="3">
    <location>
        <begin position="1234"/>
        <end position="1257"/>
    </location>
</feature>
<dbReference type="PANTHER" id="PTHR12381">
    <property type="entry name" value="HETEROGENEOUS NUCLEAR RIBONUCLEOPROTEIN U FAMILY MEMBER"/>
    <property type="match status" value="1"/>
</dbReference>
<keyword evidence="6" id="KW-1185">Reference proteome</keyword>